<accession>A0A4R8DS98</accession>
<dbReference type="InterPro" id="IPR040198">
    <property type="entry name" value="Fido_containing"/>
</dbReference>
<dbReference type="InterPro" id="IPR003812">
    <property type="entry name" value="Fido"/>
</dbReference>
<dbReference type="InterPro" id="IPR036597">
    <property type="entry name" value="Fido-like_dom_sf"/>
</dbReference>
<keyword evidence="1" id="KW-0067">ATP-binding</keyword>
<dbReference type="OrthoDB" id="9813719at2"/>
<organism evidence="4 5">
    <name type="scientific">Dinghuibacter silviterrae</name>
    <dbReference type="NCBI Taxonomy" id="1539049"/>
    <lineage>
        <taxon>Bacteria</taxon>
        <taxon>Pseudomonadati</taxon>
        <taxon>Bacteroidota</taxon>
        <taxon>Chitinophagia</taxon>
        <taxon>Chitinophagales</taxon>
        <taxon>Chitinophagaceae</taxon>
        <taxon>Dinghuibacter</taxon>
    </lineage>
</organism>
<comment type="caution">
    <text evidence="4">The sequence shown here is derived from an EMBL/GenBank/DDBJ whole genome shotgun (WGS) entry which is preliminary data.</text>
</comment>
<keyword evidence="1" id="KW-0547">Nucleotide-binding</keyword>
<dbReference type="Gene3D" id="1.10.3290.10">
    <property type="entry name" value="Fido-like domain"/>
    <property type="match status" value="1"/>
</dbReference>
<dbReference type="SUPFAM" id="SSF140931">
    <property type="entry name" value="Fic-like"/>
    <property type="match status" value="1"/>
</dbReference>
<dbReference type="PANTHER" id="PTHR13504">
    <property type="entry name" value="FIDO DOMAIN-CONTAINING PROTEIN DDB_G0283145"/>
    <property type="match status" value="1"/>
</dbReference>
<dbReference type="RefSeq" id="WP_133993009.1">
    <property type="nucleotide sequence ID" value="NZ_SODV01000001.1"/>
</dbReference>
<evidence type="ECO:0000256" key="2">
    <source>
        <dbReference type="PIRSR" id="PIRSR640198-3"/>
    </source>
</evidence>
<evidence type="ECO:0000259" key="3">
    <source>
        <dbReference type="PROSITE" id="PS51459"/>
    </source>
</evidence>
<dbReference type="AlphaFoldDB" id="A0A4R8DS98"/>
<dbReference type="Pfam" id="PF02661">
    <property type="entry name" value="Fic"/>
    <property type="match status" value="1"/>
</dbReference>
<protein>
    <submittedName>
        <fullName evidence="4">Fic family protein</fullName>
    </submittedName>
</protein>
<dbReference type="EMBL" id="SODV01000001">
    <property type="protein sequence ID" value="TDX00909.1"/>
    <property type="molecule type" value="Genomic_DNA"/>
</dbReference>
<reference evidence="4 5" key="1">
    <citation type="submission" date="2019-03" db="EMBL/GenBank/DDBJ databases">
        <title>Genomic Encyclopedia of Type Strains, Phase IV (KMG-IV): sequencing the most valuable type-strain genomes for metagenomic binning, comparative biology and taxonomic classification.</title>
        <authorList>
            <person name="Goeker M."/>
        </authorList>
    </citation>
    <scope>NUCLEOTIDE SEQUENCE [LARGE SCALE GENOMIC DNA]</scope>
    <source>
        <strain evidence="4 5">DSM 100059</strain>
    </source>
</reference>
<keyword evidence="5" id="KW-1185">Reference proteome</keyword>
<dbReference type="Proteomes" id="UP000294498">
    <property type="component" value="Unassembled WGS sequence"/>
</dbReference>
<evidence type="ECO:0000313" key="5">
    <source>
        <dbReference type="Proteomes" id="UP000294498"/>
    </source>
</evidence>
<sequence length="347" mass="40040">MELSARKRQILDWILENPEAGIADILKHLPDQPPVSTVNRDLKSLVDNHLLLRTGQGRATVYMVAPAYRFIYGNVGDSYFDKDIDERKGNKRIDPEVFTYLEKVDIFTKGELDQLNALQRDFRERIRTLPQDIIRKERNRLTIELSWKSSQIEGNTYSLLETEVLLSENVPAEGKAKDEATMLLNHKTALDYIYEGRLVLNPLRTSAIENIHSLLIADLGVSKNIRKRIVGITGTSYTPPENEFQIREYLDRACEIINLRSSIFEKALLAVLFISYIQPFEDGNKRTGRITSNGILIENGFCPLSYRSVKPVDYKKAMILFYEQNNLSAYKKLFVEQYTFAVNNYFR</sequence>
<proteinExistence type="predicted"/>
<dbReference type="SUPFAM" id="SSF46785">
    <property type="entry name" value="Winged helix' DNA-binding domain"/>
    <property type="match status" value="1"/>
</dbReference>
<name>A0A4R8DS98_9BACT</name>
<feature type="binding site" evidence="1">
    <location>
        <begin position="282"/>
        <end position="289"/>
    </location>
    <ligand>
        <name>ATP</name>
        <dbReference type="ChEBI" id="CHEBI:30616"/>
    </ligand>
</feature>
<dbReference type="InterPro" id="IPR036390">
    <property type="entry name" value="WH_DNA-bd_sf"/>
</dbReference>
<gene>
    <name evidence="4" type="ORF">EDB95_1938</name>
</gene>
<feature type="site" description="Important for autoinhibition of adenylyltransferase activity" evidence="2">
    <location>
        <position position="153"/>
    </location>
</feature>
<dbReference type="GO" id="GO:0005524">
    <property type="term" value="F:ATP binding"/>
    <property type="evidence" value="ECO:0007669"/>
    <property type="project" value="UniProtKB-KW"/>
</dbReference>
<dbReference type="PROSITE" id="PS51459">
    <property type="entry name" value="FIDO"/>
    <property type="match status" value="1"/>
</dbReference>
<evidence type="ECO:0000313" key="4">
    <source>
        <dbReference type="EMBL" id="TDX00909.1"/>
    </source>
</evidence>
<evidence type="ECO:0000256" key="1">
    <source>
        <dbReference type="PIRSR" id="PIRSR640198-2"/>
    </source>
</evidence>
<dbReference type="PANTHER" id="PTHR13504:SF38">
    <property type="entry name" value="FIDO DOMAIN-CONTAINING PROTEIN"/>
    <property type="match status" value="1"/>
</dbReference>
<feature type="domain" description="Fido" evidence="3">
    <location>
        <begin position="203"/>
        <end position="336"/>
    </location>
</feature>